<evidence type="ECO:0000313" key="2">
    <source>
        <dbReference type="Proteomes" id="UP000319342"/>
    </source>
</evidence>
<dbReference type="Proteomes" id="UP000319342">
    <property type="component" value="Chromosome"/>
</dbReference>
<protein>
    <recommendedName>
        <fullName evidence="3">Nucleotidyl transferase AbiEii toxin, Type IV TA system</fullName>
    </recommendedName>
</protein>
<dbReference type="OrthoDB" id="114489at2"/>
<dbReference type="EMBL" id="CP036290">
    <property type="protein sequence ID" value="QDU86623.1"/>
    <property type="molecule type" value="Genomic_DNA"/>
</dbReference>
<evidence type="ECO:0008006" key="3">
    <source>
        <dbReference type="Google" id="ProtNLM"/>
    </source>
</evidence>
<proteinExistence type="predicted"/>
<dbReference type="RefSeq" id="WP_145192190.1">
    <property type="nucleotide sequence ID" value="NZ_CP036290.1"/>
</dbReference>
<accession>A0A518D577</accession>
<reference evidence="1 2" key="1">
    <citation type="submission" date="2019-02" db="EMBL/GenBank/DDBJ databases">
        <title>Deep-cultivation of Planctomycetes and their phenomic and genomic characterization uncovers novel biology.</title>
        <authorList>
            <person name="Wiegand S."/>
            <person name="Jogler M."/>
            <person name="Boedeker C."/>
            <person name="Pinto D."/>
            <person name="Vollmers J."/>
            <person name="Rivas-Marin E."/>
            <person name="Kohn T."/>
            <person name="Peeters S.H."/>
            <person name="Heuer A."/>
            <person name="Rast P."/>
            <person name="Oberbeckmann S."/>
            <person name="Bunk B."/>
            <person name="Jeske O."/>
            <person name="Meyerdierks A."/>
            <person name="Storesund J.E."/>
            <person name="Kallscheuer N."/>
            <person name="Luecker S."/>
            <person name="Lage O.M."/>
            <person name="Pohl T."/>
            <person name="Merkel B.J."/>
            <person name="Hornburger P."/>
            <person name="Mueller R.-W."/>
            <person name="Bruemmer F."/>
            <person name="Labrenz M."/>
            <person name="Spormann A.M."/>
            <person name="Op den Camp H."/>
            <person name="Overmann J."/>
            <person name="Amann R."/>
            <person name="Jetten M.S.M."/>
            <person name="Mascher T."/>
            <person name="Medema M.H."/>
            <person name="Devos D.P."/>
            <person name="Kaster A.-K."/>
            <person name="Ovreas L."/>
            <person name="Rohde M."/>
            <person name="Galperin M.Y."/>
            <person name="Jogler C."/>
        </authorList>
    </citation>
    <scope>NUCLEOTIDE SEQUENCE [LARGE SCALE GENOMIC DNA]</scope>
    <source>
        <strain evidence="1 2">Pla163</strain>
    </source>
</reference>
<dbReference type="AlphaFoldDB" id="A0A518D577"/>
<gene>
    <name evidence="1" type="ORF">Pla163_37740</name>
</gene>
<evidence type="ECO:0000313" key="1">
    <source>
        <dbReference type="EMBL" id="QDU86623.1"/>
    </source>
</evidence>
<organism evidence="1 2">
    <name type="scientific">Rohdeia mirabilis</name>
    <dbReference type="NCBI Taxonomy" id="2528008"/>
    <lineage>
        <taxon>Bacteria</taxon>
        <taxon>Pseudomonadati</taxon>
        <taxon>Planctomycetota</taxon>
        <taxon>Planctomycetia</taxon>
        <taxon>Planctomycetia incertae sedis</taxon>
        <taxon>Rohdeia</taxon>
    </lineage>
</organism>
<keyword evidence="2" id="KW-1185">Reference proteome</keyword>
<name>A0A518D577_9BACT</name>
<sequence>MTHPADPNIAQLEAVAERLGGLLDEVVLVGGTAVGLLITDSAAESARATYDVDVIVEAASYVEYARIEARLCSLGFVQPGRASDPICRWKHGEKPDELTLDLMPLDENILGFSNPWYPSAFAHATPFELPSGRRLRHVDAPHFLATKLEAYAGRGQDDPLTSHDLEDLVRVVDGRPELLDEMRASRSDLRRAVGKNLAPVLADRYFVEALPGYFEDASVERSKRIIDVLEQLVAAGDRVTSTD</sequence>